<name>A0A5E7RUJ5_PSEFL</name>
<evidence type="ECO:0000313" key="2">
    <source>
        <dbReference type="EMBL" id="VVM14081.1"/>
    </source>
</evidence>
<dbReference type="AlphaFoldDB" id="A0A5E7RUJ5"/>
<gene>
    <name evidence="2" type="ORF">PS683_02377</name>
</gene>
<organism evidence="2">
    <name type="scientific">Pseudomonas fluorescens</name>
    <dbReference type="NCBI Taxonomy" id="294"/>
    <lineage>
        <taxon>Bacteria</taxon>
        <taxon>Pseudomonadati</taxon>
        <taxon>Pseudomonadota</taxon>
        <taxon>Gammaproteobacteria</taxon>
        <taxon>Pseudomonadales</taxon>
        <taxon>Pseudomonadaceae</taxon>
        <taxon>Pseudomonas</taxon>
    </lineage>
</organism>
<proteinExistence type="predicted"/>
<feature type="region of interest" description="Disordered" evidence="1">
    <location>
        <begin position="1"/>
        <end position="32"/>
    </location>
</feature>
<evidence type="ECO:0000256" key="1">
    <source>
        <dbReference type="SAM" id="MobiDB-lite"/>
    </source>
</evidence>
<reference evidence="2" key="1">
    <citation type="submission" date="2019-09" db="EMBL/GenBank/DDBJ databases">
        <authorList>
            <person name="Chandra G."/>
            <person name="Truman W A."/>
        </authorList>
    </citation>
    <scope>NUCLEOTIDE SEQUENCE</scope>
    <source>
        <strain evidence="2">PS683</strain>
    </source>
</reference>
<accession>A0A5E7RUJ5</accession>
<feature type="compositionally biased region" description="Basic residues" evidence="1">
    <location>
        <begin position="1"/>
        <end position="25"/>
    </location>
</feature>
<sequence length="32" mass="3789">MITVLRVKKKTHYRERGGSRHRKVLGPRNDIS</sequence>
<dbReference type="EMBL" id="LR700643">
    <property type="protein sequence ID" value="VVM14081.1"/>
    <property type="molecule type" value="Genomic_DNA"/>
</dbReference>
<protein>
    <submittedName>
        <fullName evidence="2">Uncharacterized protein</fullName>
    </submittedName>
</protein>